<dbReference type="HAMAP" id="MF_01850">
    <property type="entry name" value="TtcA"/>
    <property type="match status" value="1"/>
</dbReference>
<feature type="domain" description="tRNA(Ile)-lysidine/2-thiocytidine synthase N-terminal" evidence="14">
    <location>
        <begin position="50"/>
        <end position="209"/>
    </location>
</feature>
<keyword evidence="7 13" id="KW-0547">Nucleotide-binding</keyword>
<dbReference type="GO" id="GO:0000287">
    <property type="term" value="F:magnesium ion binding"/>
    <property type="evidence" value="ECO:0007669"/>
    <property type="project" value="UniProtKB-UniRule"/>
</dbReference>
<dbReference type="PANTHER" id="PTHR43686">
    <property type="entry name" value="SULFURTRANSFERASE-RELATED"/>
    <property type="match status" value="1"/>
</dbReference>
<dbReference type="GO" id="GO:0005737">
    <property type="term" value="C:cytoplasm"/>
    <property type="evidence" value="ECO:0007669"/>
    <property type="project" value="UniProtKB-SubCell"/>
</dbReference>
<dbReference type="GO" id="GO:0034227">
    <property type="term" value="P:tRNA thio-modification"/>
    <property type="evidence" value="ECO:0007669"/>
    <property type="project" value="UniProtKB-UniRule"/>
</dbReference>
<name>A0A4U0R592_9RHOB</name>
<protein>
    <recommendedName>
        <fullName evidence="13">tRNA-cytidine(32) 2-sulfurtransferase</fullName>
        <ecNumber evidence="13">2.8.1.-</ecNumber>
    </recommendedName>
    <alternativeName>
        <fullName evidence="13">Two-thiocytidine biosynthesis protein A</fullName>
    </alternativeName>
    <alternativeName>
        <fullName evidence="13">tRNA 2-thiocytidine biosynthesis protein TtcA</fullName>
    </alternativeName>
</protein>
<comment type="cofactor">
    <cofactor evidence="13">
        <name>Mg(2+)</name>
        <dbReference type="ChEBI" id="CHEBI:18420"/>
    </cofactor>
</comment>
<dbReference type="Proteomes" id="UP000309747">
    <property type="component" value="Unassembled WGS sequence"/>
</dbReference>
<keyword evidence="5 13" id="KW-0819">tRNA processing</keyword>
<feature type="binding site" evidence="13">
    <location>
        <position position="221"/>
    </location>
    <ligand>
        <name>[4Fe-4S] cluster</name>
        <dbReference type="ChEBI" id="CHEBI:49883"/>
    </ligand>
</feature>
<evidence type="ECO:0000256" key="8">
    <source>
        <dbReference type="ARBA" id="ARBA00022840"/>
    </source>
</evidence>
<dbReference type="SUPFAM" id="SSF52402">
    <property type="entry name" value="Adenine nucleotide alpha hydrolases-like"/>
    <property type="match status" value="1"/>
</dbReference>
<comment type="miscellaneous">
    <text evidence="13">The thiolation reaction likely consists of two steps: a first activation step by ATP to form an adenylated intermediate of the target base of tRNA, and a second nucleophilic substitution step of the sulfur (S) atom supplied by the hydrosulfide attached to the Fe-S cluster.</text>
</comment>
<dbReference type="InterPro" id="IPR014729">
    <property type="entry name" value="Rossmann-like_a/b/a_fold"/>
</dbReference>
<evidence type="ECO:0000256" key="11">
    <source>
        <dbReference type="ARBA" id="ARBA00023004"/>
    </source>
</evidence>
<evidence type="ECO:0000313" key="16">
    <source>
        <dbReference type="Proteomes" id="UP000309747"/>
    </source>
</evidence>
<evidence type="ECO:0000313" key="15">
    <source>
        <dbReference type="EMBL" id="TJZ90025.1"/>
    </source>
</evidence>
<evidence type="ECO:0000256" key="7">
    <source>
        <dbReference type="ARBA" id="ARBA00022741"/>
    </source>
</evidence>
<proteinExistence type="inferred from homology"/>
<evidence type="ECO:0000256" key="13">
    <source>
        <dbReference type="HAMAP-Rule" id="MF_01850"/>
    </source>
</evidence>
<dbReference type="RefSeq" id="WP_136887251.1">
    <property type="nucleotide sequence ID" value="NZ_SUNI01000022.1"/>
</dbReference>
<comment type="pathway">
    <text evidence="13">tRNA modification.</text>
</comment>
<dbReference type="PIRSF" id="PIRSF004976">
    <property type="entry name" value="ATPase_YdaO"/>
    <property type="match status" value="1"/>
</dbReference>
<reference evidence="15 16" key="1">
    <citation type="submission" date="2019-04" db="EMBL/GenBank/DDBJ databases">
        <authorList>
            <person name="Li J."/>
        </authorList>
    </citation>
    <scope>NUCLEOTIDE SEQUENCE [LARGE SCALE GENOMIC DNA]</scope>
    <source>
        <strain evidence="15 16">KCTC 42687</strain>
    </source>
</reference>
<keyword evidence="16" id="KW-1185">Reference proteome</keyword>
<organism evidence="15 16">
    <name type="scientific">Paracoccus gahaiensis</name>
    <dbReference type="NCBI Taxonomy" id="1706839"/>
    <lineage>
        <taxon>Bacteria</taxon>
        <taxon>Pseudomonadati</taxon>
        <taxon>Pseudomonadota</taxon>
        <taxon>Alphaproteobacteria</taxon>
        <taxon>Rhodobacterales</taxon>
        <taxon>Paracoccaceae</taxon>
        <taxon>Paracoccus</taxon>
    </lineage>
</organism>
<dbReference type="EC" id="2.8.1.-" evidence="13"/>
<keyword evidence="8 13" id="KW-0067">ATP-binding</keyword>
<keyword evidence="2 13" id="KW-0963">Cytoplasm</keyword>
<keyword evidence="9 13" id="KW-0460">Magnesium</keyword>
<dbReference type="CDD" id="cd24138">
    <property type="entry name" value="TtcA-like"/>
    <property type="match status" value="1"/>
</dbReference>
<comment type="subunit">
    <text evidence="13">Homodimer.</text>
</comment>
<keyword evidence="10 13" id="KW-0694">RNA-binding</keyword>
<dbReference type="NCBIfam" id="NF007972">
    <property type="entry name" value="PRK10696.1"/>
    <property type="match status" value="1"/>
</dbReference>
<evidence type="ECO:0000256" key="6">
    <source>
        <dbReference type="ARBA" id="ARBA00022723"/>
    </source>
</evidence>
<dbReference type="Pfam" id="PF01171">
    <property type="entry name" value="ATP_bind_3"/>
    <property type="match status" value="1"/>
</dbReference>
<keyword evidence="6 13" id="KW-0479">Metal-binding</keyword>
<comment type="cofactor">
    <cofactor evidence="13">
        <name>[4Fe-4S] cluster</name>
        <dbReference type="ChEBI" id="CHEBI:49883"/>
    </cofactor>
    <text evidence="13">Binds 1 [4Fe-4S] cluster per subunit. The cluster is chelated by three Cys residues, the fourth Fe has a free coordination site that may bind a sulfur atom transferred from the persulfide of IscS.</text>
</comment>
<dbReference type="PANTHER" id="PTHR43686:SF1">
    <property type="entry name" value="AMINOTRAN_5 DOMAIN-CONTAINING PROTEIN"/>
    <property type="match status" value="1"/>
</dbReference>
<dbReference type="GO" id="GO:0016783">
    <property type="term" value="F:sulfurtransferase activity"/>
    <property type="evidence" value="ECO:0007669"/>
    <property type="project" value="UniProtKB-UniRule"/>
</dbReference>
<dbReference type="GO" id="GO:0005524">
    <property type="term" value="F:ATP binding"/>
    <property type="evidence" value="ECO:0007669"/>
    <property type="project" value="UniProtKB-UniRule"/>
</dbReference>
<keyword evidence="3 13" id="KW-0820">tRNA-binding</keyword>
<feature type="binding site" evidence="13">
    <location>
        <position position="130"/>
    </location>
    <ligand>
        <name>[4Fe-4S] cluster</name>
        <dbReference type="ChEBI" id="CHEBI:49883"/>
    </ligand>
</feature>
<dbReference type="InterPro" id="IPR035107">
    <property type="entry name" value="tRNA_thiolation_TtcA_Ctu1"/>
</dbReference>
<dbReference type="InterPro" id="IPR012089">
    <property type="entry name" value="tRNA_Cyd_32_2_STrfase"/>
</dbReference>
<dbReference type="OrthoDB" id="9801054at2"/>
<gene>
    <name evidence="13 15" type="primary">ttcA</name>
    <name evidence="15" type="ORF">FA743_16870</name>
</gene>
<evidence type="ECO:0000256" key="5">
    <source>
        <dbReference type="ARBA" id="ARBA00022694"/>
    </source>
</evidence>
<evidence type="ECO:0000259" key="14">
    <source>
        <dbReference type="Pfam" id="PF01171"/>
    </source>
</evidence>
<comment type="similarity">
    <text evidence="13">Belongs to the TtcA family.</text>
</comment>
<evidence type="ECO:0000256" key="10">
    <source>
        <dbReference type="ARBA" id="ARBA00022884"/>
    </source>
</evidence>
<evidence type="ECO:0000256" key="4">
    <source>
        <dbReference type="ARBA" id="ARBA00022679"/>
    </source>
</evidence>
<comment type="function">
    <text evidence="13">Catalyzes the ATP-dependent 2-thiolation of cytidine in position 32 of tRNA, to form 2-thiocytidine (s(2)C32). The sulfur atoms are provided by the cysteine/cysteine desulfurase (IscS) system.</text>
</comment>
<keyword evidence="11 13" id="KW-0408">Iron</keyword>
<dbReference type="GO" id="GO:0000049">
    <property type="term" value="F:tRNA binding"/>
    <property type="evidence" value="ECO:0007669"/>
    <property type="project" value="UniProtKB-KW"/>
</dbReference>
<evidence type="ECO:0000256" key="12">
    <source>
        <dbReference type="ARBA" id="ARBA00023014"/>
    </source>
</evidence>
<dbReference type="Gene3D" id="3.40.50.620">
    <property type="entry name" value="HUPs"/>
    <property type="match status" value="1"/>
</dbReference>
<dbReference type="InterPro" id="IPR011063">
    <property type="entry name" value="TilS/TtcA_N"/>
</dbReference>
<keyword evidence="12 13" id="KW-0411">Iron-sulfur</keyword>
<sequence length="295" mass="33189">MLDDADTTEIHPLFAGAPQSTEFRKLRKRLIRETRAAIEDFAMVRPGDRWLVCLSGGKDSYTLLAVLHELQWRGLLPVDLLACNLDQGQPNFPATVLPEFLKARGVPHRIEYRDTYSIVTDKVPAGRTYCALCSRLRRGNLYRIAREEGCSAVVLGHHRDDMLETFFMNLFHGGRLATMPPKLLNEEGDLTLLRPLAYVAEADCDRFARAMAYPIIPCDLCGSQDGLQRVQVKRMLDEWETRSPGRRQVIFRALMNVRPSHLLDRELFNFSGLLAPEPTGIAGAVPVLGDPKPGH</sequence>
<keyword evidence="4 13" id="KW-0808">Transferase</keyword>
<dbReference type="GO" id="GO:0051539">
    <property type="term" value="F:4 iron, 4 sulfur cluster binding"/>
    <property type="evidence" value="ECO:0007669"/>
    <property type="project" value="UniProtKB-UniRule"/>
</dbReference>
<keyword evidence="1 13" id="KW-0004">4Fe-4S</keyword>
<feature type="short sequence motif" description="PP-loop motif" evidence="13">
    <location>
        <begin position="55"/>
        <end position="60"/>
    </location>
</feature>
<feature type="binding site" evidence="13">
    <location>
        <position position="133"/>
    </location>
    <ligand>
        <name>[4Fe-4S] cluster</name>
        <dbReference type="ChEBI" id="CHEBI:49883"/>
    </ligand>
</feature>
<dbReference type="AlphaFoldDB" id="A0A4U0R592"/>
<evidence type="ECO:0000256" key="3">
    <source>
        <dbReference type="ARBA" id="ARBA00022555"/>
    </source>
</evidence>
<accession>A0A4U0R592</accession>
<comment type="catalytic activity">
    <reaction evidence="13">
        <text>cytidine(32) in tRNA + S-sulfanyl-L-cysteinyl-[cysteine desulfurase] + AH2 + ATP = 2-thiocytidine(32) in tRNA + L-cysteinyl-[cysteine desulfurase] + A + AMP + diphosphate + H(+)</text>
        <dbReference type="Rhea" id="RHEA:57048"/>
        <dbReference type="Rhea" id="RHEA-COMP:10288"/>
        <dbReference type="Rhea" id="RHEA-COMP:12157"/>
        <dbReference type="Rhea" id="RHEA-COMP:12158"/>
        <dbReference type="Rhea" id="RHEA-COMP:14821"/>
        <dbReference type="ChEBI" id="CHEBI:13193"/>
        <dbReference type="ChEBI" id="CHEBI:15378"/>
        <dbReference type="ChEBI" id="CHEBI:17499"/>
        <dbReference type="ChEBI" id="CHEBI:29950"/>
        <dbReference type="ChEBI" id="CHEBI:30616"/>
        <dbReference type="ChEBI" id="CHEBI:33019"/>
        <dbReference type="ChEBI" id="CHEBI:61963"/>
        <dbReference type="ChEBI" id="CHEBI:82748"/>
        <dbReference type="ChEBI" id="CHEBI:141453"/>
        <dbReference type="ChEBI" id="CHEBI:456215"/>
    </reaction>
</comment>
<comment type="caution">
    <text evidence="15">The sequence shown here is derived from an EMBL/GenBank/DDBJ whole genome shotgun (WGS) entry which is preliminary data.</text>
</comment>
<dbReference type="EMBL" id="SUNI01000022">
    <property type="protein sequence ID" value="TJZ90025.1"/>
    <property type="molecule type" value="Genomic_DNA"/>
</dbReference>
<evidence type="ECO:0000256" key="2">
    <source>
        <dbReference type="ARBA" id="ARBA00022490"/>
    </source>
</evidence>
<evidence type="ECO:0000256" key="9">
    <source>
        <dbReference type="ARBA" id="ARBA00022842"/>
    </source>
</evidence>
<evidence type="ECO:0000256" key="1">
    <source>
        <dbReference type="ARBA" id="ARBA00022485"/>
    </source>
</evidence>
<comment type="subcellular location">
    <subcellularLocation>
        <location evidence="13">Cytoplasm</location>
    </subcellularLocation>
</comment>